<evidence type="ECO:0000256" key="2">
    <source>
        <dbReference type="ARBA" id="ARBA00003145"/>
    </source>
</evidence>
<feature type="domain" description="PLD phosphodiesterase" evidence="10">
    <location>
        <begin position="344"/>
        <end position="371"/>
    </location>
</feature>
<dbReference type="Pfam" id="PF13091">
    <property type="entry name" value="PLDc_2"/>
    <property type="match status" value="1"/>
</dbReference>
<dbReference type="STRING" id="1672749.BJF92_05100"/>
<evidence type="ECO:0000259" key="10">
    <source>
        <dbReference type="PROSITE" id="PS50035"/>
    </source>
</evidence>
<dbReference type="InterPro" id="IPR015679">
    <property type="entry name" value="PLipase_D_fam"/>
</dbReference>
<dbReference type="PROSITE" id="PS50035">
    <property type="entry name" value="PLD"/>
    <property type="match status" value="2"/>
</dbReference>
<gene>
    <name evidence="11" type="ORF">BJF92_05100</name>
</gene>
<dbReference type="EMBL" id="MKIO01000039">
    <property type="protein sequence ID" value="OLP53752.1"/>
    <property type="molecule type" value="Genomic_DNA"/>
</dbReference>
<organism evidence="11 12">
    <name type="scientific">Xaviernesmea rhizosphaerae</name>
    <dbReference type="NCBI Taxonomy" id="1672749"/>
    <lineage>
        <taxon>Bacteria</taxon>
        <taxon>Pseudomonadati</taxon>
        <taxon>Pseudomonadota</taxon>
        <taxon>Alphaproteobacteria</taxon>
        <taxon>Hyphomicrobiales</taxon>
        <taxon>Rhizobiaceae</taxon>
        <taxon>Rhizobium/Agrobacterium group</taxon>
        <taxon>Xaviernesmea</taxon>
    </lineage>
</organism>
<evidence type="ECO:0000313" key="12">
    <source>
        <dbReference type="Proteomes" id="UP000186143"/>
    </source>
</evidence>
<evidence type="ECO:0000256" key="5">
    <source>
        <dbReference type="ARBA" id="ARBA00022525"/>
    </source>
</evidence>
<dbReference type="CDD" id="cd09143">
    <property type="entry name" value="PLDc_vPLD1_2_like_bac_2"/>
    <property type="match status" value="1"/>
</dbReference>
<dbReference type="Pfam" id="PF00614">
    <property type="entry name" value="PLDc"/>
    <property type="match status" value="1"/>
</dbReference>
<comment type="catalytic activity">
    <reaction evidence="1">
        <text>a 1,2-diacyl-sn-glycero-3-phosphocholine + H2O = a 1,2-diacyl-sn-glycero-3-phosphate + choline + H(+)</text>
        <dbReference type="Rhea" id="RHEA:14445"/>
        <dbReference type="ChEBI" id="CHEBI:15354"/>
        <dbReference type="ChEBI" id="CHEBI:15377"/>
        <dbReference type="ChEBI" id="CHEBI:15378"/>
        <dbReference type="ChEBI" id="CHEBI:57643"/>
        <dbReference type="ChEBI" id="CHEBI:58608"/>
        <dbReference type="EC" id="3.1.4.4"/>
    </reaction>
</comment>
<evidence type="ECO:0000256" key="1">
    <source>
        <dbReference type="ARBA" id="ARBA00000798"/>
    </source>
</evidence>
<reference evidence="11 12" key="1">
    <citation type="submission" date="2016-09" db="EMBL/GenBank/DDBJ databases">
        <title>Rhizobium sp. nov., a novel species isolated from the rice rhizosphere.</title>
        <authorList>
            <person name="Zhao J."/>
            <person name="Zhang X."/>
        </authorList>
    </citation>
    <scope>NUCLEOTIDE SEQUENCE [LARGE SCALE GENOMIC DNA]</scope>
    <source>
        <strain evidence="11 12">MH17</strain>
    </source>
</reference>
<keyword evidence="5" id="KW-0964">Secreted</keyword>
<dbReference type="GO" id="GO:0005576">
    <property type="term" value="C:extracellular region"/>
    <property type="evidence" value="ECO:0007669"/>
    <property type="project" value="UniProtKB-SubCell"/>
</dbReference>
<dbReference type="InterPro" id="IPR025202">
    <property type="entry name" value="PLD-like_dom"/>
</dbReference>
<comment type="function">
    <text evidence="2">Could be a virulence factor.</text>
</comment>
<comment type="caution">
    <text evidence="11">The sequence shown here is derived from an EMBL/GenBank/DDBJ whole genome shotgun (WGS) entry which is preliminary data.</text>
</comment>
<evidence type="ECO:0000256" key="3">
    <source>
        <dbReference type="ARBA" id="ARBA00004613"/>
    </source>
</evidence>
<keyword evidence="6" id="KW-0677">Repeat</keyword>
<dbReference type="PANTHER" id="PTHR18896:SF76">
    <property type="entry name" value="PHOSPHOLIPASE"/>
    <property type="match status" value="1"/>
</dbReference>
<evidence type="ECO:0000256" key="7">
    <source>
        <dbReference type="ARBA" id="ARBA00022801"/>
    </source>
</evidence>
<evidence type="ECO:0000313" key="11">
    <source>
        <dbReference type="EMBL" id="OLP53752.1"/>
    </source>
</evidence>
<evidence type="ECO:0000256" key="4">
    <source>
        <dbReference type="ARBA" id="ARBA00018392"/>
    </source>
</evidence>
<protein>
    <recommendedName>
        <fullName evidence="4">Phospholipase D</fullName>
    </recommendedName>
    <alternativeName>
        <fullName evidence="9">Choline phosphatase</fullName>
    </alternativeName>
</protein>
<dbReference type="SMART" id="SM00155">
    <property type="entry name" value="PLDc"/>
    <property type="match status" value="2"/>
</dbReference>
<dbReference type="Proteomes" id="UP000186143">
    <property type="component" value="Unassembled WGS sequence"/>
</dbReference>
<comment type="subcellular location">
    <subcellularLocation>
        <location evidence="3">Secreted</location>
    </subcellularLocation>
</comment>
<name>A0A1Q9AFL2_9HYPH</name>
<proteinExistence type="predicted"/>
<keyword evidence="7" id="KW-0378">Hydrolase</keyword>
<evidence type="ECO:0000256" key="6">
    <source>
        <dbReference type="ARBA" id="ARBA00022737"/>
    </source>
</evidence>
<dbReference type="SUPFAM" id="SSF56024">
    <property type="entry name" value="Phospholipase D/nuclease"/>
    <property type="match status" value="2"/>
</dbReference>
<dbReference type="PANTHER" id="PTHR18896">
    <property type="entry name" value="PHOSPHOLIPASE D"/>
    <property type="match status" value="1"/>
</dbReference>
<accession>A0A1Q9AFL2</accession>
<feature type="domain" description="PLD phosphodiesterase" evidence="10">
    <location>
        <begin position="120"/>
        <end position="147"/>
    </location>
</feature>
<dbReference type="InterPro" id="IPR001736">
    <property type="entry name" value="PLipase_D/transphosphatidylase"/>
</dbReference>
<evidence type="ECO:0000256" key="9">
    <source>
        <dbReference type="ARBA" id="ARBA00029594"/>
    </source>
</evidence>
<dbReference type="CDD" id="cd09140">
    <property type="entry name" value="PLDc_vPLD1_2_like_bac_1"/>
    <property type="match status" value="1"/>
</dbReference>
<dbReference type="Gene3D" id="3.30.870.10">
    <property type="entry name" value="Endonuclease Chain A"/>
    <property type="match status" value="2"/>
</dbReference>
<keyword evidence="8" id="KW-0443">Lipid metabolism</keyword>
<sequence length="485" mass="54001">MIRVGENAWRSVKAERLAFLIDAARYYQVLDESLRRAEREILIVGWDFDPDICLRPDLPDSPTLGTILESLVDANPLLQVRILVWAMGPIYSGKSLKLFRRSGWPQHPRIELRFDGRHPIRGSHHQKMVSIDDRIAFLGGIDLTARRWDDDRHLPDNPLRVTPKGEAYEPVHDMQAMLSGPAAIGVGDLIRLRWRGAVGPIEAPGLAAPDAVEAADIWPDSIKPDLTDCRVAIARTEPDGPDHDGHQESISLLKDALKAARKHVYIEAQYLASFGIADIIARHLENPEGPEILIVVSRISHGFIEKIMMGNNRDRLIRQLKRRDPYDRFRVMYSVVPKAGGGEQEVLVHSKLVVVDDVFLRIGSSNLNNRSEGLDTEADIAVEAVSETHRQAITALRDRLLAEHLDVTPEAVSRSIAETGSLLDGVEAVNHNLRGLRHFDVDVAKGAVDPIPGTAIVDPHRPFRPVKAVLTGMSQLARKLRTAVF</sequence>
<evidence type="ECO:0000256" key="8">
    <source>
        <dbReference type="ARBA" id="ARBA00023098"/>
    </source>
</evidence>
<dbReference type="AlphaFoldDB" id="A0A1Q9AFL2"/>
<dbReference type="GO" id="GO:0004630">
    <property type="term" value="F:phospholipase D activity"/>
    <property type="evidence" value="ECO:0007669"/>
    <property type="project" value="UniProtKB-EC"/>
</dbReference>
<dbReference type="GO" id="GO:0009395">
    <property type="term" value="P:phospholipid catabolic process"/>
    <property type="evidence" value="ECO:0007669"/>
    <property type="project" value="TreeGrafter"/>
</dbReference>